<dbReference type="InterPro" id="IPR051011">
    <property type="entry name" value="Metal_resp_trans_reg"/>
</dbReference>
<keyword evidence="2" id="KW-0238">DNA-binding</keyword>
<evidence type="ECO:0000256" key="2">
    <source>
        <dbReference type="ARBA" id="ARBA00023125"/>
    </source>
</evidence>
<keyword evidence="1" id="KW-0805">Transcription regulation</keyword>
<reference evidence="5 6" key="1">
    <citation type="submission" date="2018-03" db="EMBL/GenBank/DDBJ databases">
        <title>Genomic Encyclopedia of Archaeal and Bacterial Type Strains, Phase II (KMG-II): from individual species to whole genera.</title>
        <authorList>
            <person name="Goeker M."/>
        </authorList>
    </citation>
    <scope>NUCLEOTIDE SEQUENCE [LARGE SCALE GENOMIC DNA]</scope>
    <source>
        <strain evidence="5 6">DSM 45348</strain>
    </source>
</reference>
<sequence length="350" mass="37843">MIRIRFSDATIDRTRIAVSPLSEAVAGLDLVHRQRDRDRAPWPYTDWVERAREVLRTVPETAPLRVYAQLYGTDHGRPTPDVFTPVPLGARPALSEQLEAVRRTPPALAAEQFAKHYPEGLPAFLEPYADRGERAFGLLADALEAFWELALAPYWPAMRAALDEEQLLRARTLATAGPESLLDSLRTPASWDRPVLSLPKPRDSVLNARDQRLLLVPVLLMQDTMTVSTDHPEILMVAYQARGSAVLAGSPAPAPAGRDRLDRLIGPGRAAVLRSLTEPSTTTGLAAALGLAASTISEHLGALVETGSVSRARTGRRVLYARTPAGDSLVALFAEDSASTEGRDSAAAAS</sequence>
<evidence type="ECO:0000313" key="6">
    <source>
        <dbReference type="Proteomes" id="UP000239209"/>
    </source>
</evidence>
<comment type="caution">
    <text evidence="5">The sequence shown here is derived from an EMBL/GenBank/DDBJ whole genome shotgun (WGS) entry which is preliminary data.</text>
</comment>
<accession>A0A2T0SAV9</accession>
<feature type="domain" description="HTH arsR-type" evidence="4">
    <location>
        <begin position="259"/>
        <end position="335"/>
    </location>
</feature>
<dbReference type="RefSeq" id="WP_106126193.1">
    <property type="nucleotide sequence ID" value="NZ_PVZG01000004.1"/>
</dbReference>
<dbReference type="OrthoDB" id="3542816at2"/>
<gene>
    <name evidence="5" type="ORF">CLV70_104116</name>
</gene>
<dbReference type="Gene3D" id="1.10.10.10">
    <property type="entry name" value="Winged helix-like DNA-binding domain superfamily/Winged helix DNA-binding domain"/>
    <property type="match status" value="1"/>
</dbReference>
<proteinExistence type="predicted"/>
<dbReference type="GO" id="GO:0003677">
    <property type="term" value="F:DNA binding"/>
    <property type="evidence" value="ECO:0007669"/>
    <property type="project" value="UniProtKB-KW"/>
</dbReference>
<keyword evidence="6" id="KW-1185">Reference proteome</keyword>
<dbReference type="PANTHER" id="PTHR43132">
    <property type="entry name" value="ARSENICAL RESISTANCE OPERON REPRESSOR ARSR-RELATED"/>
    <property type="match status" value="1"/>
</dbReference>
<dbReference type="InterPro" id="IPR001845">
    <property type="entry name" value="HTH_ArsR_DNA-bd_dom"/>
</dbReference>
<dbReference type="EMBL" id="PVZG01000004">
    <property type="protein sequence ID" value="PRY30564.1"/>
    <property type="molecule type" value="Genomic_DNA"/>
</dbReference>
<dbReference type="SUPFAM" id="SSF46785">
    <property type="entry name" value="Winged helix' DNA-binding domain"/>
    <property type="match status" value="1"/>
</dbReference>
<evidence type="ECO:0000259" key="4">
    <source>
        <dbReference type="SMART" id="SM00418"/>
    </source>
</evidence>
<dbReference type="InterPro" id="IPR036388">
    <property type="entry name" value="WH-like_DNA-bd_sf"/>
</dbReference>
<organism evidence="5 6">
    <name type="scientific">Pseudosporangium ferrugineum</name>
    <dbReference type="NCBI Taxonomy" id="439699"/>
    <lineage>
        <taxon>Bacteria</taxon>
        <taxon>Bacillati</taxon>
        <taxon>Actinomycetota</taxon>
        <taxon>Actinomycetes</taxon>
        <taxon>Micromonosporales</taxon>
        <taxon>Micromonosporaceae</taxon>
        <taxon>Pseudosporangium</taxon>
    </lineage>
</organism>
<keyword evidence="3" id="KW-0804">Transcription</keyword>
<protein>
    <submittedName>
        <fullName evidence="5">Regulatory ArsR family protein</fullName>
    </submittedName>
</protein>
<name>A0A2T0SAV9_9ACTN</name>
<evidence type="ECO:0000256" key="3">
    <source>
        <dbReference type="ARBA" id="ARBA00023163"/>
    </source>
</evidence>
<dbReference type="Pfam" id="PF01022">
    <property type="entry name" value="HTH_5"/>
    <property type="match status" value="1"/>
</dbReference>
<evidence type="ECO:0000313" key="5">
    <source>
        <dbReference type="EMBL" id="PRY30564.1"/>
    </source>
</evidence>
<dbReference type="PANTHER" id="PTHR43132:SF6">
    <property type="entry name" value="HTH-TYPE TRANSCRIPTIONAL REPRESSOR CZRA"/>
    <property type="match status" value="1"/>
</dbReference>
<dbReference type="SMART" id="SM00418">
    <property type="entry name" value="HTH_ARSR"/>
    <property type="match status" value="1"/>
</dbReference>
<dbReference type="InterPro" id="IPR036390">
    <property type="entry name" value="WH_DNA-bd_sf"/>
</dbReference>
<dbReference type="GO" id="GO:0003700">
    <property type="term" value="F:DNA-binding transcription factor activity"/>
    <property type="evidence" value="ECO:0007669"/>
    <property type="project" value="InterPro"/>
</dbReference>
<dbReference type="Proteomes" id="UP000239209">
    <property type="component" value="Unassembled WGS sequence"/>
</dbReference>
<evidence type="ECO:0000256" key="1">
    <source>
        <dbReference type="ARBA" id="ARBA00023015"/>
    </source>
</evidence>
<dbReference type="AlphaFoldDB" id="A0A2T0SAV9"/>